<comment type="caution">
    <text evidence="2">The sequence shown here is derived from an EMBL/GenBank/DDBJ whole genome shotgun (WGS) entry which is preliminary data.</text>
</comment>
<evidence type="ECO:0000313" key="2">
    <source>
        <dbReference type="EMBL" id="GAU87178.1"/>
    </source>
</evidence>
<keyword evidence="1" id="KW-0472">Membrane</keyword>
<sequence>MALLPHRPAPQRRRRLFFNNPDGDFHLREPPQYHSHELEDLPVQRAEHGQGDGDGAISNRGRYANNPVLFFQVMRQMALDFHLVEYHIRSKVIKAEEFRLQEQLLEDVIKTTVMMMTSTVLWLGWFVMLPVKHFSPLAPIYTIFALSQCFLLRMFHIYNKDNAVHKRMRVVRKRLAMERAELTRVIEAMFQT</sequence>
<name>A0A1D1UM03_RAMVA</name>
<evidence type="ECO:0008006" key="4">
    <source>
        <dbReference type="Google" id="ProtNLM"/>
    </source>
</evidence>
<dbReference type="EMBL" id="BDGG01000001">
    <property type="protein sequence ID" value="GAU87178.1"/>
    <property type="molecule type" value="Genomic_DNA"/>
</dbReference>
<dbReference type="AlphaFoldDB" id="A0A1D1UM03"/>
<feature type="transmembrane region" description="Helical" evidence="1">
    <location>
        <begin position="140"/>
        <end position="159"/>
    </location>
</feature>
<keyword evidence="3" id="KW-1185">Reference proteome</keyword>
<gene>
    <name evidence="2" type="primary">RvY_00068-1</name>
    <name evidence="2" type="synonym">RvY_00068.1</name>
    <name evidence="2" type="ORF">RvY_00068</name>
</gene>
<protein>
    <recommendedName>
        <fullName evidence="4">Calcium uniporter protein</fullName>
    </recommendedName>
</protein>
<dbReference type="OrthoDB" id="10574800at2759"/>
<proteinExistence type="predicted"/>
<evidence type="ECO:0000313" key="3">
    <source>
        <dbReference type="Proteomes" id="UP000186922"/>
    </source>
</evidence>
<keyword evidence="1" id="KW-0812">Transmembrane</keyword>
<keyword evidence="1" id="KW-1133">Transmembrane helix</keyword>
<evidence type="ECO:0000256" key="1">
    <source>
        <dbReference type="SAM" id="Phobius"/>
    </source>
</evidence>
<reference evidence="2 3" key="1">
    <citation type="journal article" date="2016" name="Nat. Commun.">
        <title>Extremotolerant tardigrade genome and improved radiotolerance of human cultured cells by tardigrade-unique protein.</title>
        <authorList>
            <person name="Hashimoto T."/>
            <person name="Horikawa D.D."/>
            <person name="Saito Y."/>
            <person name="Kuwahara H."/>
            <person name="Kozuka-Hata H."/>
            <person name="Shin-I T."/>
            <person name="Minakuchi Y."/>
            <person name="Ohishi K."/>
            <person name="Motoyama A."/>
            <person name="Aizu T."/>
            <person name="Enomoto A."/>
            <person name="Kondo K."/>
            <person name="Tanaka S."/>
            <person name="Hara Y."/>
            <person name="Koshikawa S."/>
            <person name="Sagara H."/>
            <person name="Miura T."/>
            <person name="Yokobori S."/>
            <person name="Miyagawa K."/>
            <person name="Suzuki Y."/>
            <person name="Kubo T."/>
            <person name="Oyama M."/>
            <person name="Kohara Y."/>
            <person name="Fujiyama A."/>
            <person name="Arakawa K."/>
            <person name="Katayama T."/>
            <person name="Toyoda A."/>
            <person name="Kunieda T."/>
        </authorList>
    </citation>
    <scope>NUCLEOTIDE SEQUENCE [LARGE SCALE GENOMIC DNA]</scope>
    <source>
        <strain evidence="2 3">YOKOZUNA-1</strain>
    </source>
</reference>
<feature type="transmembrane region" description="Helical" evidence="1">
    <location>
        <begin position="108"/>
        <end position="128"/>
    </location>
</feature>
<organism evidence="2 3">
    <name type="scientific">Ramazzottius varieornatus</name>
    <name type="common">Water bear</name>
    <name type="synonym">Tardigrade</name>
    <dbReference type="NCBI Taxonomy" id="947166"/>
    <lineage>
        <taxon>Eukaryota</taxon>
        <taxon>Metazoa</taxon>
        <taxon>Ecdysozoa</taxon>
        <taxon>Tardigrada</taxon>
        <taxon>Eutardigrada</taxon>
        <taxon>Parachela</taxon>
        <taxon>Hypsibioidea</taxon>
        <taxon>Ramazzottiidae</taxon>
        <taxon>Ramazzottius</taxon>
    </lineage>
</organism>
<dbReference type="Proteomes" id="UP000186922">
    <property type="component" value="Unassembled WGS sequence"/>
</dbReference>
<accession>A0A1D1UM03</accession>